<accession>A0A2P6PSW4</accession>
<organism evidence="2 3">
    <name type="scientific">Rosa chinensis</name>
    <name type="common">China rose</name>
    <dbReference type="NCBI Taxonomy" id="74649"/>
    <lineage>
        <taxon>Eukaryota</taxon>
        <taxon>Viridiplantae</taxon>
        <taxon>Streptophyta</taxon>
        <taxon>Embryophyta</taxon>
        <taxon>Tracheophyta</taxon>
        <taxon>Spermatophyta</taxon>
        <taxon>Magnoliopsida</taxon>
        <taxon>eudicotyledons</taxon>
        <taxon>Gunneridae</taxon>
        <taxon>Pentapetalae</taxon>
        <taxon>rosids</taxon>
        <taxon>fabids</taxon>
        <taxon>Rosales</taxon>
        <taxon>Rosaceae</taxon>
        <taxon>Rosoideae</taxon>
        <taxon>Rosoideae incertae sedis</taxon>
        <taxon>Rosa</taxon>
    </lineage>
</organism>
<proteinExistence type="predicted"/>
<comment type="caution">
    <text evidence="2">The sequence shown here is derived from an EMBL/GenBank/DDBJ whole genome shotgun (WGS) entry which is preliminary data.</text>
</comment>
<evidence type="ECO:0000313" key="3">
    <source>
        <dbReference type="Proteomes" id="UP000238479"/>
    </source>
</evidence>
<protein>
    <submittedName>
        <fullName evidence="2">Uncharacterized protein</fullName>
    </submittedName>
</protein>
<dbReference type="Proteomes" id="UP000238479">
    <property type="component" value="Chromosome 6"/>
</dbReference>
<evidence type="ECO:0000313" key="2">
    <source>
        <dbReference type="EMBL" id="PRQ25020.1"/>
    </source>
</evidence>
<dbReference type="Gramene" id="PRQ25020">
    <property type="protein sequence ID" value="PRQ25020"/>
    <property type="gene ID" value="RchiOBHm_Chr6g0278931"/>
</dbReference>
<name>A0A2P6PSW4_ROSCH</name>
<keyword evidence="1" id="KW-0472">Membrane</keyword>
<reference evidence="2 3" key="1">
    <citation type="journal article" date="2018" name="Nat. Genet.">
        <title>The Rosa genome provides new insights in the design of modern roses.</title>
        <authorList>
            <person name="Bendahmane M."/>
        </authorList>
    </citation>
    <scope>NUCLEOTIDE SEQUENCE [LARGE SCALE GENOMIC DNA]</scope>
    <source>
        <strain evidence="3">cv. Old Blush</strain>
    </source>
</reference>
<evidence type="ECO:0000256" key="1">
    <source>
        <dbReference type="SAM" id="Phobius"/>
    </source>
</evidence>
<feature type="transmembrane region" description="Helical" evidence="1">
    <location>
        <begin position="25"/>
        <end position="44"/>
    </location>
</feature>
<keyword evidence="1" id="KW-0812">Transmembrane</keyword>
<dbReference type="EMBL" id="PDCK01000044">
    <property type="protein sequence ID" value="PRQ25020.1"/>
    <property type="molecule type" value="Genomic_DNA"/>
</dbReference>
<gene>
    <name evidence="2" type="ORF">RchiOBHm_Chr6g0278931</name>
</gene>
<keyword evidence="3" id="KW-1185">Reference proteome</keyword>
<sequence>MCWDNDLDCYLKVVISCRLFGLGLVYYYEYLVLLSMWIFIILVYKNSLFSFLDNFCYVLLRC</sequence>
<dbReference type="AlphaFoldDB" id="A0A2P6PSW4"/>
<keyword evidence="1" id="KW-1133">Transmembrane helix</keyword>